<accession>A0A1B0BB62</accession>
<comment type="similarity">
    <text evidence="1">Belongs to the exportin family.</text>
</comment>
<dbReference type="Pfam" id="PF08389">
    <property type="entry name" value="Xpo1"/>
    <property type="match status" value="1"/>
</dbReference>
<feature type="domain" description="Exportin-5 C-terminal" evidence="4">
    <location>
        <begin position="385"/>
        <end position="1272"/>
    </location>
</feature>
<name>A0A1B0BB62_9MUSC</name>
<reference evidence="6" key="1">
    <citation type="submission" date="2015-01" db="EMBL/GenBank/DDBJ databases">
        <authorList>
            <person name="Aksoy S."/>
            <person name="Warren W."/>
            <person name="Wilson R.K."/>
        </authorList>
    </citation>
    <scope>NUCLEOTIDE SEQUENCE [LARGE SCALE GENOMIC DNA]</scope>
    <source>
        <strain evidence="6">IAEA</strain>
    </source>
</reference>
<dbReference type="GO" id="GO:0003723">
    <property type="term" value="F:RNA binding"/>
    <property type="evidence" value="ECO:0007669"/>
    <property type="project" value="TreeGrafter"/>
</dbReference>
<dbReference type="Pfam" id="PF19273">
    <property type="entry name" value="Exportin-5"/>
    <property type="match status" value="1"/>
</dbReference>
<protein>
    <recommendedName>
        <fullName evidence="7">Importin N-terminal domain-containing protein</fullName>
    </recommendedName>
</protein>
<dbReference type="GO" id="GO:0005634">
    <property type="term" value="C:nucleus"/>
    <property type="evidence" value="ECO:0007669"/>
    <property type="project" value="TreeGrafter"/>
</dbReference>
<dbReference type="VEuPathDB" id="VectorBase:GPPI024521"/>
<dbReference type="PANTHER" id="PTHR11223">
    <property type="entry name" value="EXPORTIN 1/5"/>
    <property type="match status" value="1"/>
</dbReference>
<evidence type="ECO:0000313" key="5">
    <source>
        <dbReference type="EnsemblMetazoa" id="GPPI024521-PA"/>
    </source>
</evidence>
<dbReference type="GO" id="GO:0005049">
    <property type="term" value="F:nuclear export signal receptor activity"/>
    <property type="evidence" value="ECO:0007669"/>
    <property type="project" value="InterPro"/>
</dbReference>
<dbReference type="Pfam" id="PF03810">
    <property type="entry name" value="IBN_N"/>
    <property type="match status" value="1"/>
</dbReference>
<dbReference type="PANTHER" id="PTHR11223:SF3">
    <property type="entry name" value="EXPORTIN-5"/>
    <property type="match status" value="1"/>
</dbReference>
<dbReference type="SUPFAM" id="SSF48371">
    <property type="entry name" value="ARM repeat"/>
    <property type="match status" value="1"/>
</dbReference>
<dbReference type="InterPro" id="IPR001494">
    <property type="entry name" value="Importin-beta_N"/>
</dbReference>
<dbReference type="GO" id="GO:0042565">
    <property type="term" value="C:RNA nuclear export complex"/>
    <property type="evidence" value="ECO:0007669"/>
    <property type="project" value="TreeGrafter"/>
</dbReference>
<dbReference type="InterPro" id="IPR045065">
    <property type="entry name" value="XPO1/5"/>
</dbReference>
<dbReference type="InterPro" id="IPR011989">
    <property type="entry name" value="ARM-like"/>
</dbReference>
<feature type="domain" description="Exportin-1/Importin-beta-like" evidence="3">
    <location>
        <begin position="180"/>
        <end position="340"/>
    </location>
</feature>
<evidence type="ECO:0000256" key="1">
    <source>
        <dbReference type="ARBA" id="ARBA00009466"/>
    </source>
</evidence>
<reference evidence="5" key="2">
    <citation type="submission" date="2020-05" db="UniProtKB">
        <authorList>
            <consortium name="EnsemblMetazoa"/>
        </authorList>
    </citation>
    <scope>IDENTIFICATION</scope>
    <source>
        <strain evidence="5">IAEA</strain>
    </source>
</reference>
<evidence type="ECO:0008006" key="7">
    <source>
        <dbReference type="Google" id="ProtNLM"/>
    </source>
</evidence>
<dbReference type="GO" id="GO:0005737">
    <property type="term" value="C:cytoplasm"/>
    <property type="evidence" value="ECO:0007669"/>
    <property type="project" value="TreeGrafter"/>
</dbReference>
<sequence length="1315" mass="147736">RTCVRGLKKKIRYKTKVTRGRIIRVERKINCSTRFFFFVRAKRFVKFLGKEKYRDVSALSNSVYNAMTQHAAVAALAEELAKAVELIMHPQTAQQARMEAYMACERFKEESPLCAHVGLFLASGGQFGQNVKHFGLQLMEYTIKFKWNCISHEEKLFIKENAMKLLLLGVGPAEDKNLSHLKDALSRIIVEMIKREWPQQWTTLLSELSDACTKGEAQTELVLLVFLRLVEDVALLQTIESNQRRKDMYQALTNNMNDIFEFFLRLIELHVTSFRESTARCNFQNASAHSRVVEVVLLTLTGFAEWVSINHITCSNGKLLQILCILLNDKAFQSNAAECLSQITNRKGQVKERKPLLLLYGEEPMRYIYSASQTMPVDATSAALEQNHNFLKKLVQVLSGMAQQLVLLWGKEDGALQRPPQFEVFLECLLSLTRHGSLNIAHGATLIWNVLLKHESISKDPAVVAYIPKIIEVVAPRIIKTSYPSTRSFADSGSEASAKTTTYVCLEYDCEEDFAVFFYRCRTDFLEIFRQSTLVQPLVTFGYCEQWLNVRLAKAHTERGNVQCSVLDPTYLEWEALVSVIDGVLSRILLVSERPSVQSGLHLLEECLKLNTDNPLILSILLSCISALFVFLSMSSCQITSNNCVAMTGVSLLPRVLEKIFAALVFRDPNESASLHHSYSTRSQACKNLRRHAASLIVKLGHKYPLLLLPVFEQINTHIKTICQQPQHPISNTERVTLQEALLLISNHFCDYERQSTFVGEVLRDSIPQWDAFSQAFKSALDFMHFVGLDQPPVYPIENDPCRSHRSSLLHALHVVLGVIKRCTWPDDPDRASRGGFVVGHTEIGNPICRNPATPHVIPLLRHILALLRVLNELFKPEALAALTQAYRNIHSMPEHEKKVLMGVFAVPTDPLDPTIKKPPTPFDKMQQFMVSLYEGCYHMMGSAGPSLGRHLYQLDGVANALINSAFSCLEDVPDYRLRPIIRVFFKPFVYSCPPAFYDVVLLPIFAHISPLLFNRLTARWVYITSLYESGQLGNEEQTNDTQEVLEDMLNRSLTREYLDVLKIALVGGQIGAETIAITHSNTTGNMVSDVTMEPDEHSMDGVIHSRAAQAALLSDIISDLGAKLLRNSYTSNYILMTLLSALSWNDGTCNLKAVNVAAPVMRFLAAEQLMDANKAVSAFTAVLRGLQVHGQHEANQAGLITLGVQFYELLRPKFPALAEVLQSVPNVSSSDIQKFDEKIAVAPVKGNKVDKAKKDLFRKLTAPLVGRSVNQLFRHEIKIANLPPMPSAKMKNPATDLFDTTINSGLTQLFQANK</sequence>
<dbReference type="GO" id="GO:0006611">
    <property type="term" value="P:protein export from nucleus"/>
    <property type="evidence" value="ECO:0007669"/>
    <property type="project" value="InterPro"/>
</dbReference>
<proteinExistence type="inferred from homology"/>
<evidence type="ECO:0000259" key="4">
    <source>
        <dbReference type="Pfam" id="PF19273"/>
    </source>
</evidence>
<feature type="domain" description="Importin N-terminal" evidence="2">
    <location>
        <begin position="100"/>
        <end position="166"/>
    </location>
</feature>
<dbReference type="Gene3D" id="1.25.10.10">
    <property type="entry name" value="Leucine-rich Repeat Variant"/>
    <property type="match status" value="1"/>
</dbReference>
<dbReference type="EnsemblMetazoa" id="GPPI024521-RA">
    <property type="protein sequence ID" value="GPPI024521-PA"/>
    <property type="gene ID" value="GPPI024521"/>
</dbReference>
<keyword evidence="6" id="KW-1185">Reference proteome</keyword>
<dbReference type="FunFam" id="1.25.10.10:FF:000588">
    <property type="entry name" value="exportin-5 isoform X2"/>
    <property type="match status" value="1"/>
</dbReference>
<dbReference type="InterPro" id="IPR013598">
    <property type="entry name" value="Exportin-1/Importin-b-like"/>
</dbReference>
<evidence type="ECO:0000313" key="6">
    <source>
        <dbReference type="Proteomes" id="UP000092460"/>
    </source>
</evidence>
<dbReference type="GO" id="GO:0006405">
    <property type="term" value="P:RNA export from nucleus"/>
    <property type="evidence" value="ECO:0007669"/>
    <property type="project" value="TreeGrafter"/>
</dbReference>
<dbReference type="GO" id="GO:0031267">
    <property type="term" value="F:small GTPase binding"/>
    <property type="evidence" value="ECO:0007669"/>
    <property type="project" value="InterPro"/>
</dbReference>
<dbReference type="STRING" id="67801.A0A1B0BB62"/>
<organism evidence="5 6">
    <name type="scientific">Glossina palpalis gambiensis</name>
    <dbReference type="NCBI Taxonomy" id="67801"/>
    <lineage>
        <taxon>Eukaryota</taxon>
        <taxon>Metazoa</taxon>
        <taxon>Ecdysozoa</taxon>
        <taxon>Arthropoda</taxon>
        <taxon>Hexapoda</taxon>
        <taxon>Insecta</taxon>
        <taxon>Pterygota</taxon>
        <taxon>Neoptera</taxon>
        <taxon>Endopterygota</taxon>
        <taxon>Diptera</taxon>
        <taxon>Brachycera</taxon>
        <taxon>Muscomorpha</taxon>
        <taxon>Hippoboscoidea</taxon>
        <taxon>Glossinidae</taxon>
        <taxon>Glossina</taxon>
    </lineage>
</organism>
<dbReference type="InterPro" id="IPR016024">
    <property type="entry name" value="ARM-type_fold"/>
</dbReference>
<dbReference type="Proteomes" id="UP000092460">
    <property type="component" value="Unassembled WGS sequence"/>
</dbReference>
<dbReference type="EMBL" id="JXJN01011306">
    <property type="status" value="NOT_ANNOTATED_CDS"/>
    <property type="molecule type" value="Genomic_DNA"/>
</dbReference>
<evidence type="ECO:0000259" key="3">
    <source>
        <dbReference type="Pfam" id="PF08389"/>
    </source>
</evidence>
<dbReference type="InterPro" id="IPR045478">
    <property type="entry name" value="Exportin-5_C"/>
</dbReference>
<evidence type="ECO:0000259" key="2">
    <source>
        <dbReference type="Pfam" id="PF03810"/>
    </source>
</evidence>